<keyword evidence="3" id="KW-1185">Reference proteome</keyword>
<dbReference type="Pfam" id="PF08867">
    <property type="entry name" value="FRG"/>
    <property type="match status" value="1"/>
</dbReference>
<reference evidence="2 3" key="1">
    <citation type="submission" date="2019-02" db="EMBL/GenBank/DDBJ databases">
        <title>Deep-cultivation of Planctomycetes and their phenomic and genomic characterization uncovers novel biology.</title>
        <authorList>
            <person name="Wiegand S."/>
            <person name="Jogler M."/>
            <person name="Boedeker C."/>
            <person name="Pinto D."/>
            <person name="Vollmers J."/>
            <person name="Rivas-Marin E."/>
            <person name="Kohn T."/>
            <person name="Peeters S.H."/>
            <person name="Heuer A."/>
            <person name="Rast P."/>
            <person name="Oberbeckmann S."/>
            <person name="Bunk B."/>
            <person name="Jeske O."/>
            <person name="Meyerdierks A."/>
            <person name="Storesund J.E."/>
            <person name="Kallscheuer N."/>
            <person name="Luecker S."/>
            <person name="Lage O.M."/>
            <person name="Pohl T."/>
            <person name="Merkel B.J."/>
            <person name="Hornburger P."/>
            <person name="Mueller R.-W."/>
            <person name="Bruemmer F."/>
            <person name="Labrenz M."/>
            <person name="Spormann A.M."/>
            <person name="Op Den Camp H."/>
            <person name="Overmann J."/>
            <person name="Amann R."/>
            <person name="Jetten M.S.M."/>
            <person name="Mascher T."/>
            <person name="Medema M.H."/>
            <person name="Devos D.P."/>
            <person name="Kaster A.-K."/>
            <person name="Ovreas L."/>
            <person name="Rohde M."/>
            <person name="Galperin M.Y."/>
            <person name="Jogler C."/>
        </authorList>
    </citation>
    <scope>NUCLEOTIDE SEQUENCE [LARGE SCALE GENOMIC DNA]</scope>
    <source>
        <strain evidence="2 3">Pla52o</strain>
    </source>
</reference>
<dbReference type="SMART" id="SM00901">
    <property type="entry name" value="FRG"/>
    <property type="match status" value="1"/>
</dbReference>
<dbReference type="AlphaFoldDB" id="A0A5C6CN33"/>
<organism evidence="2 3">
    <name type="scientific">Novipirellula galeiformis</name>
    <dbReference type="NCBI Taxonomy" id="2528004"/>
    <lineage>
        <taxon>Bacteria</taxon>
        <taxon>Pseudomonadati</taxon>
        <taxon>Planctomycetota</taxon>
        <taxon>Planctomycetia</taxon>
        <taxon>Pirellulales</taxon>
        <taxon>Pirellulaceae</taxon>
        <taxon>Novipirellula</taxon>
    </lineage>
</organism>
<gene>
    <name evidence="2" type="ORF">Pla52o_11900</name>
</gene>
<name>A0A5C6CN33_9BACT</name>
<feature type="domain" description="FRG" evidence="1">
    <location>
        <begin position="36"/>
        <end position="163"/>
    </location>
</feature>
<protein>
    <submittedName>
        <fullName evidence="2">FRG domain protein</fullName>
    </submittedName>
</protein>
<accession>A0A5C6CN33</accession>
<evidence type="ECO:0000313" key="3">
    <source>
        <dbReference type="Proteomes" id="UP000316304"/>
    </source>
</evidence>
<sequence>MSDEPEPTSYQLVKCNTVEDFYRTVTRYMAPRETNAGGRSVFRGVGDSDYLLCPSVFRQDPARSDVDLEVSDLIFFLRQCSISGMPLPPMHDDLNSAIYVHNDIAFDWKANHACSWPCQHVLPFLALAQHHGVSTRLLDWTYDPMIAIYFAATSSMEHVATAFKLKHGEDLLGFNRDRFDPLQLAYKSYLPWSDSTVPKSLAVWCTSVAAVKATGGSNESNLNTVELVHVPRSLAPNILAQKGLFTLVRGFLGNTPILCVDEAIAAWRCENEDAFNKIHPTEHREVVKVTLPTKLVAGLCELLWQLEITPATVMPGFAGAAKALRWAQLAYALDKRAQPYLQKGDSLL</sequence>
<dbReference type="OrthoDB" id="9816036at2"/>
<dbReference type="RefSeq" id="WP_146593626.1">
    <property type="nucleotide sequence ID" value="NZ_SJPT01000002.1"/>
</dbReference>
<proteinExistence type="predicted"/>
<comment type="caution">
    <text evidence="2">The sequence shown here is derived from an EMBL/GenBank/DDBJ whole genome shotgun (WGS) entry which is preliminary data.</text>
</comment>
<evidence type="ECO:0000259" key="1">
    <source>
        <dbReference type="SMART" id="SM00901"/>
    </source>
</evidence>
<evidence type="ECO:0000313" key="2">
    <source>
        <dbReference type="EMBL" id="TWU24894.1"/>
    </source>
</evidence>
<dbReference type="EMBL" id="SJPT01000002">
    <property type="protein sequence ID" value="TWU24894.1"/>
    <property type="molecule type" value="Genomic_DNA"/>
</dbReference>
<dbReference type="InterPro" id="IPR014966">
    <property type="entry name" value="FRG-dom"/>
</dbReference>
<dbReference type="Proteomes" id="UP000316304">
    <property type="component" value="Unassembled WGS sequence"/>
</dbReference>